<keyword evidence="1" id="KW-0812">Transmembrane</keyword>
<evidence type="ECO:0000313" key="2">
    <source>
        <dbReference type="EMBL" id="SFA56326.1"/>
    </source>
</evidence>
<accession>A0A1I0TZK6</accession>
<keyword evidence="1" id="KW-1133">Transmembrane helix</keyword>
<keyword evidence="3" id="KW-1185">Reference proteome</keyword>
<dbReference type="EMBL" id="FOJS01000072">
    <property type="protein sequence ID" value="SFA56326.1"/>
    <property type="molecule type" value="Genomic_DNA"/>
</dbReference>
<reference evidence="3" key="1">
    <citation type="submission" date="2016-10" db="EMBL/GenBank/DDBJ databases">
        <authorList>
            <person name="Varghese N."/>
            <person name="Submissions S."/>
        </authorList>
    </citation>
    <scope>NUCLEOTIDE SEQUENCE [LARGE SCALE GENOMIC DNA]</scope>
    <source>
        <strain evidence="3">M1</strain>
    </source>
</reference>
<name>A0A1I0TZK6_9BACL</name>
<gene>
    <name evidence="2" type="ORF">SAMN05192569_10722</name>
</gene>
<protein>
    <submittedName>
        <fullName evidence="2">Uncharacterized protein</fullName>
    </submittedName>
</protein>
<dbReference type="AlphaFoldDB" id="A0A1I0TZK6"/>
<organism evidence="2 3">
    <name type="scientific">Parageobacillus thermantarcticus</name>
    <dbReference type="NCBI Taxonomy" id="186116"/>
    <lineage>
        <taxon>Bacteria</taxon>
        <taxon>Bacillati</taxon>
        <taxon>Bacillota</taxon>
        <taxon>Bacilli</taxon>
        <taxon>Bacillales</taxon>
        <taxon>Anoxybacillaceae</taxon>
        <taxon>Parageobacillus</taxon>
    </lineage>
</organism>
<dbReference type="Proteomes" id="UP000198650">
    <property type="component" value="Unassembled WGS sequence"/>
</dbReference>
<keyword evidence="1" id="KW-0472">Membrane</keyword>
<sequence>MKVLDLIIDFVNRQDTFIRIGFYVGASFIILLAGYLVGGFIARITG</sequence>
<evidence type="ECO:0000313" key="3">
    <source>
        <dbReference type="Proteomes" id="UP000198650"/>
    </source>
</evidence>
<dbReference type="GeneID" id="94899936"/>
<dbReference type="RefSeq" id="WP_012749540.1">
    <property type="nucleotide sequence ID" value="NZ_FOJS01000072.1"/>
</dbReference>
<proteinExistence type="predicted"/>
<evidence type="ECO:0000256" key="1">
    <source>
        <dbReference type="SAM" id="Phobius"/>
    </source>
</evidence>
<feature type="transmembrane region" description="Helical" evidence="1">
    <location>
        <begin position="20"/>
        <end position="42"/>
    </location>
</feature>